<dbReference type="Proteomes" id="UP000229498">
    <property type="component" value="Unassembled WGS sequence"/>
</dbReference>
<gene>
    <name evidence="4" type="ORF">CVT23_04310</name>
</gene>
<dbReference type="OrthoDB" id="3389160at2"/>
<dbReference type="GO" id="GO:0016747">
    <property type="term" value="F:acyltransferase activity, transferring groups other than amino-acyl groups"/>
    <property type="evidence" value="ECO:0007669"/>
    <property type="project" value="InterPro"/>
</dbReference>
<keyword evidence="1 4" id="KW-0808">Transferase</keyword>
<dbReference type="InterPro" id="IPR000182">
    <property type="entry name" value="GNAT_dom"/>
</dbReference>
<evidence type="ECO:0000259" key="3">
    <source>
        <dbReference type="PROSITE" id="PS51186"/>
    </source>
</evidence>
<protein>
    <submittedName>
        <fullName evidence="4">GNAT family N-acetyltransferase</fullName>
    </submittedName>
</protein>
<dbReference type="PANTHER" id="PTHR43877">
    <property type="entry name" value="AMINOALKYLPHOSPHONATE N-ACETYLTRANSFERASE-RELATED-RELATED"/>
    <property type="match status" value="1"/>
</dbReference>
<evidence type="ECO:0000313" key="4">
    <source>
        <dbReference type="EMBL" id="PJK30898.1"/>
    </source>
</evidence>
<sequence length="179" mass="19478">MEGIRIEEVDAAGLQARLDGFTEVLHAAVQAGANVNFIWPFPREEAEAFWTSKVLPPLRAGGRILWAALDGEQVCGTVQLLLDMPPNQRHRGEVTKLLVHPGWRRRGIGRALMAALDAKAAALGRTLVTLDTRTGDAAQPLYAAAGYRVAGEIPHFAMTPEGGRYDATTYMFKLFPAGR</sequence>
<dbReference type="PROSITE" id="PS51186">
    <property type="entry name" value="GNAT"/>
    <property type="match status" value="1"/>
</dbReference>
<dbReference type="SUPFAM" id="SSF55729">
    <property type="entry name" value="Acyl-CoA N-acyltransferases (Nat)"/>
    <property type="match status" value="1"/>
</dbReference>
<name>A0A2M9G5A7_9PROT</name>
<reference evidence="4 5" key="1">
    <citation type="submission" date="2017-11" db="EMBL/GenBank/DDBJ databases">
        <title>Draft genome sequence of Rhizobiales bacterium SY3-13.</title>
        <authorList>
            <person name="Sun C."/>
        </authorList>
    </citation>
    <scope>NUCLEOTIDE SEQUENCE [LARGE SCALE GENOMIC DNA]</scope>
    <source>
        <strain evidence="4 5">SY3-13</strain>
    </source>
</reference>
<dbReference type="InterPro" id="IPR016181">
    <property type="entry name" value="Acyl_CoA_acyltransferase"/>
</dbReference>
<evidence type="ECO:0000256" key="1">
    <source>
        <dbReference type="ARBA" id="ARBA00022679"/>
    </source>
</evidence>
<organism evidence="4 5">
    <name type="scientific">Minwuia thermotolerans</name>
    <dbReference type="NCBI Taxonomy" id="2056226"/>
    <lineage>
        <taxon>Bacteria</taxon>
        <taxon>Pseudomonadati</taxon>
        <taxon>Pseudomonadota</taxon>
        <taxon>Alphaproteobacteria</taxon>
        <taxon>Minwuiales</taxon>
        <taxon>Minwuiaceae</taxon>
        <taxon>Minwuia</taxon>
    </lineage>
</organism>
<keyword evidence="5" id="KW-1185">Reference proteome</keyword>
<keyword evidence="2" id="KW-0012">Acyltransferase</keyword>
<evidence type="ECO:0000313" key="5">
    <source>
        <dbReference type="Proteomes" id="UP000229498"/>
    </source>
</evidence>
<dbReference type="EMBL" id="PHIG01000012">
    <property type="protein sequence ID" value="PJK30898.1"/>
    <property type="molecule type" value="Genomic_DNA"/>
</dbReference>
<accession>A0A2M9G5A7</accession>
<dbReference type="AlphaFoldDB" id="A0A2M9G5A7"/>
<dbReference type="InterPro" id="IPR050832">
    <property type="entry name" value="Bact_Acetyltransf"/>
</dbReference>
<evidence type="ECO:0000256" key="2">
    <source>
        <dbReference type="ARBA" id="ARBA00023315"/>
    </source>
</evidence>
<proteinExistence type="predicted"/>
<dbReference type="RefSeq" id="WP_109792189.1">
    <property type="nucleotide sequence ID" value="NZ_PHIG01000012.1"/>
</dbReference>
<dbReference type="CDD" id="cd04301">
    <property type="entry name" value="NAT_SF"/>
    <property type="match status" value="1"/>
</dbReference>
<feature type="domain" description="N-acetyltransferase" evidence="3">
    <location>
        <begin position="22"/>
        <end position="176"/>
    </location>
</feature>
<dbReference type="Pfam" id="PF00583">
    <property type="entry name" value="Acetyltransf_1"/>
    <property type="match status" value="1"/>
</dbReference>
<dbReference type="Gene3D" id="3.40.630.30">
    <property type="match status" value="1"/>
</dbReference>
<comment type="caution">
    <text evidence="4">The sequence shown here is derived from an EMBL/GenBank/DDBJ whole genome shotgun (WGS) entry which is preliminary data.</text>
</comment>